<reference evidence="2" key="1">
    <citation type="journal article" date="2011" name="Plant Physiol.">
        <title>Comprehensive sequence analysis of 24,783 barley full-length cDNAs derived from 12 clone libraries.</title>
        <authorList>
            <person name="Matsumoto T."/>
            <person name="Tanaka T."/>
            <person name="Sakai H."/>
            <person name="Amano N."/>
            <person name="Kanamori H."/>
            <person name="Kurita K."/>
            <person name="Kikuta A."/>
            <person name="Kamiya K."/>
            <person name="Yamamoto M."/>
            <person name="Ikawa H."/>
            <person name="Fujii N."/>
            <person name="Hori K."/>
            <person name="Itoh T."/>
            <person name="Sato K."/>
        </authorList>
    </citation>
    <scope>NUCLEOTIDE SEQUENCE</scope>
</reference>
<dbReference type="EMBL" id="AK369385">
    <property type="protein sequence ID" value="BAK00586.1"/>
    <property type="molecule type" value="mRNA"/>
</dbReference>
<sequence>MEAIRPQAATRLGRNGWTGQTRLTSGSRPRGRRATARHPAVDLALPPWLLPMRSMGGPRCSSGLPARSARVGLSSPCGPTPPQGPTIAPPTGLGPWVCNLLCPYASPRAMFNYVVLIALLGPWKIQPVLFFSALNILELNP</sequence>
<name>F2DZR4_HORVV</name>
<feature type="compositionally biased region" description="Polar residues" evidence="1">
    <location>
        <begin position="17"/>
        <end position="27"/>
    </location>
</feature>
<organism evidence="2">
    <name type="scientific">Hordeum vulgare subsp. vulgare</name>
    <name type="common">Domesticated barley</name>
    <dbReference type="NCBI Taxonomy" id="112509"/>
    <lineage>
        <taxon>Eukaryota</taxon>
        <taxon>Viridiplantae</taxon>
        <taxon>Streptophyta</taxon>
        <taxon>Embryophyta</taxon>
        <taxon>Tracheophyta</taxon>
        <taxon>Spermatophyta</taxon>
        <taxon>Magnoliopsida</taxon>
        <taxon>Liliopsida</taxon>
        <taxon>Poales</taxon>
        <taxon>Poaceae</taxon>
        <taxon>BOP clade</taxon>
        <taxon>Pooideae</taxon>
        <taxon>Triticodae</taxon>
        <taxon>Triticeae</taxon>
        <taxon>Hordeinae</taxon>
        <taxon>Hordeum</taxon>
    </lineage>
</organism>
<evidence type="ECO:0000256" key="1">
    <source>
        <dbReference type="SAM" id="MobiDB-lite"/>
    </source>
</evidence>
<proteinExistence type="evidence at transcript level"/>
<protein>
    <submittedName>
        <fullName evidence="2">Predicted protein</fullName>
    </submittedName>
</protein>
<evidence type="ECO:0000313" key="2">
    <source>
        <dbReference type="EMBL" id="BAK00586.1"/>
    </source>
</evidence>
<dbReference type="AlphaFoldDB" id="F2DZR4"/>
<feature type="region of interest" description="Disordered" evidence="1">
    <location>
        <begin position="1"/>
        <end position="37"/>
    </location>
</feature>
<accession>F2DZR4</accession>